<dbReference type="PANTHER" id="PTHR22916">
    <property type="entry name" value="GLYCOSYLTRANSFERASE"/>
    <property type="match status" value="1"/>
</dbReference>
<dbReference type="KEGG" id="smon:AWR27_10190"/>
<keyword evidence="2" id="KW-0808">Transferase</keyword>
<sequence length="311" mass="35883">MDQKQHPDEVVVCDDQSTDNTIEILQQLAAEAPFPVHISQNSTRLGFNKNFEGALSACTGDLIFICDQDDHWLPEKISRMTQYMIDHPEAQLTFCNSWVTDEDLNGRESRFWEWIRFDKQAQKRWKSGDMMDVMLDGNRVMGCATVIRRTYLATILPIPTEIPGYIYDGWIGLVGAAENTIHFLDIPLQLYRTHGQQEVGVRVEEPMERIRLRDRLSRHRAKKLAPLREKQAQLTVINRLLSERVSPDAPGIPLLRRRLSHFTMRSCLPHDRIKRLGPVLNSLRQGNYKRYADVAANWYAPYLAALGDLLE</sequence>
<dbReference type="EMBL" id="CP014263">
    <property type="protein sequence ID" value="AQG82422.1"/>
    <property type="molecule type" value="Genomic_DNA"/>
</dbReference>
<organism evidence="2 3">
    <name type="scientific">Spirosoma montaniterrae</name>
    <dbReference type="NCBI Taxonomy" id="1178516"/>
    <lineage>
        <taxon>Bacteria</taxon>
        <taxon>Pseudomonadati</taxon>
        <taxon>Bacteroidota</taxon>
        <taxon>Cytophagia</taxon>
        <taxon>Cytophagales</taxon>
        <taxon>Cytophagaceae</taxon>
        <taxon>Spirosoma</taxon>
    </lineage>
</organism>
<gene>
    <name evidence="2" type="ORF">AWR27_10190</name>
</gene>
<dbReference type="AlphaFoldDB" id="A0A1P9X459"/>
<name>A0A1P9X459_9BACT</name>
<evidence type="ECO:0000313" key="3">
    <source>
        <dbReference type="Proteomes" id="UP000187941"/>
    </source>
</evidence>
<evidence type="ECO:0000259" key="1">
    <source>
        <dbReference type="Pfam" id="PF00535"/>
    </source>
</evidence>
<reference evidence="2 3" key="1">
    <citation type="submission" date="2016-01" db="EMBL/GenBank/DDBJ databases">
        <authorList>
            <person name="Oliw E.H."/>
        </authorList>
    </citation>
    <scope>NUCLEOTIDE SEQUENCE [LARGE SCALE GENOMIC DNA]</scope>
    <source>
        <strain evidence="2 3">DY10</strain>
    </source>
</reference>
<dbReference type="InterPro" id="IPR029044">
    <property type="entry name" value="Nucleotide-diphossugar_trans"/>
</dbReference>
<proteinExistence type="predicted"/>
<dbReference type="Proteomes" id="UP000187941">
    <property type="component" value="Chromosome"/>
</dbReference>
<dbReference type="Gene3D" id="3.90.550.10">
    <property type="entry name" value="Spore Coat Polysaccharide Biosynthesis Protein SpsA, Chain A"/>
    <property type="match status" value="1"/>
</dbReference>
<dbReference type="SUPFAM" id="SSF53448">
    <property type="entry name" value="Nucleotide-diphospho-sugar transferases"/>
    <property type="match status" value="1"/>
</dbReference>
<dbReference type="Pfam" id="PF00535">
    <property type="entry name" value="Glycos_transf_2"/>
    <property type="match status" value="1"/>
</dbReference>
<evidence type="ECO:0000313" key="2">
    <source>
        <dbReference type="EMBL" id="AQG82422.1"/>
    </source>
</evidence>
<dbReference type="STRING" id="1178516.AWR27_10190"/>
<protein>
    <submittedName>
        <fullName evidence="2">Glycosyl transferase family 2</fullName>
    </submittedName>
</protein>
<accession>A0A1P9X459</accession>
<dbReference type="PANTHER" id="PTHR22916:SF3">
    <property type="entry name" value="UDP-GLCNAC:BETAGAL BETA-1,3-N-ACETYLGLUCOSAMINYLTRANSFERASE-LIKE PROTEIN 1"/>
    <property type="match status" value="1"/>
</dbReference>
<dbReference type="GO" id="GO:0016758">
    <property type="term" value="F:hexosyltransferase activity"/>
    <property type="evidence" value="ECO:0007669"/>
    <property type="project" value="UniProtKB-ARBA"/>
</dbReference>
<keyword evidence="3" id="KW-1185">Reference proteome</keyword>
<dbReference type="InterPro" id="IPR001173">
    <property type="entry name" value="Glyco_trans_2-like"/>
</dbReference>
<feature type="domain" description="Glycosyltransferase 2-like" evidence="1">
    <location>
        <begin position="3"/>
        <end position="128"/>
    </location>
</feature>